<dbReference type="EMBL" id="KV454001">
    <property type="protein sequence ID" value="ODQ48708.1"/>
    <property type="molecule type" value="Genomic_DNA"/>
</dbReference>
<dbReference type="Proteomes" id="UP000094455">
    <property type="component" value="Unassembled WGS sequence"/>
</dbReference>
<gene>
    <name evidence="1" type="ORF">PICMEDRAFT_85842</name>
</gene>
<reference evidence="1 2" key="1">
    <citation type="journal article" date="2016" name="Proc. Natl. Acad. Sci. U.S.A.">
        <title>Comparative genomics of biotechnologically important yeasts.</title>
        <authorList>
            <person name="Riley R."/>
            <person name="Haridas S."/>
            <person name="Wolfe K.H."/>
            <person name="Lopes M.R."/>
            <person name="Hittinger C.T."/>
            <person name="Goeker M."/>
            <person name="Salamov A.A."/>
            <person name="Wisecaver J.H."/>
            <person name="Long T.M."/>
            <person name="Calvey C.H."/>
            <person name="Aerts A.L."/>
            <person name="Barry K.W."/>
            <person name="Choi C."/>
            <person name="Clum A."/>
            <person name="Coughlan A.Y."/>
            <person name="Deshpande S."/>
            <person name="Douglass A.P."/>
            <person name="Hanson S.J."/>
            <person name="Klenk H.-P."/>
            <person name="LaButti K.M."/>
            <person name="Lapidus A."/>
            <person name="Lindquist E.A."/>
            <person name="Lipzen A.M."/>
            <person name="Meier-Kolthoff J.P."/>
            <person name="Ohm R.A."/>
            <person name="Otillar R.P."/>
            <person name="Pangilinan J.L."/>
            <person name="Peng Y."/>
            <person name="Rokas A."/>
            <person name="Rosa C.A."/>
            <person name="Scheuner C."/>
            <person name="Sibirny A.A."/>
            <person name="Slot J.C."/>
            <person name="Stielow J.B."/>
            <person name="Sun H."/>
            <person name="Kurtzman C.P."/>
            <person name="Blackwell M."/>
            <person name="Grigoriev I.V."/>
            <person name="Jeffries T.W."/>
        </authorList>
    </citation>
    <scope>NUCLEOTIDE SEQUENCE [LARGE SCALE GENOMIC DNA]</scope>
    <source>
        <strain evidence="1 2">NRRL Y-2026</strain>
    </source>
</reference>
<dbReference type="RefSeq" id="XP_019019821.1">
    <property type="nucleotide sequence ID" value="XM_019165019.1"/>
</dbReference>
<evidence type="ECO:0000313" key="1">
    <source>
        <dbReference type="EMBL" id="ODQ48708.1"/>
    </source>
</evidence>
<evidence type="ECO:0000313" key="2">
    <source>
        <dbReference type="Proteomes" id="UP000094455"/>
    </source>
</evidence>
<dbReference type="AlphaFoldDB" id="A0A1E3NSR0"/>
<organism evidence="1 2">
    <name type="scientific">Pichia membranifaciens NRRL Y-2026</name>
    <dbReference type="NCBI Taxonomy" id="763406"/>
    <lineage>
        <taxon>Eukaryota</taxon>
        <taxon>Fungi</taxon>
        <taxon>Dikarya</taxon>
        <taxon>Ascomycota</taxon>
        <taxon>Saccharomycotina</taxon>
        <taxon>Pichiomycetes</taxon>
        <taxon>Pichiales</taxon>
        <taxon>Pichiaceae</taxon>
        <taxon>Pichia</taxon>
    </lineage>
</organism>
<proteinExistence type="predicted"/>
<accession>A0A1E3NSR0</accession>
<keyword evidence="2" id="KW-1185">Reference proteome</keyword>
<protein>
    <submittedName>
        <fullName evidence="1">Uncharacterized protein</fullName>
    </submittedName>
</protein>
<name>A0A1E3NSR0_9ASCO</name>
<sequence length="113" mass="12635">MASIEEFSDQCKWYFEKAIKYSTGSETECLSEMESKICGKAKYLLELHRNNVGVKNIGTIASKNFVLLEAGEPIVAKICDYTSSFCSISSDRSLYSTSSEKCDSFGEISFSYE</sequence>
<dbReference type="GeneID" id="30181706"/>